<proteinExistence type="inferred from homology"/>
<feature type="transmembrane region" description="Helical" evidence="7">
    <location>
        <begin position="762"/>
        <end position="783"/>
    </location>
</feature>
<feature type="transmembrane region" description="Helical" evidence="7">
    <location>
        <begin position="439"/>
        <end position="457"/>
    </location>
</feature>
<dbReference type="Pfam" id="PF03176">
    <property type="entry name" value="MMPL"/>
    <property type="match status" value="2"/>
</dbReference>
<keyword evidence="10" id="KW-1185">Reference proteome</keyword>
<feature type="transmembrane region" description="Helical" evidence="7">
    <location>
        <begin position="258"/>
        <end position="277"/>
    </location>
</feature>
<protein>
    <submittedName>
        <fullName evidence="9">RND family transporter</fullName>
    </submittedName>
</protein>
<dbReference type="EMBL" id="BAABBN010000007">
    <property type="protein sequence ID" value="GAA3931643.1"/>
    <property type="molecule type" value="Genomic_DNA"/>
</dbReference>
<evidence type="ECO:0000256" key="1">
    <source>
        <dbReference type="ARBA" id="ARBA00004651"/>
    </source>
</evidence>
<dbReference type="Gene3D" id="1.20.1640.10">
    <property type="entry name" value="Multidrug efflux transporter AcrB transmembrane domain"/>
    <property type="match status" value="2"/>
</dbReference>
<reference evidence="10" key="1">
    <citation type="journal article" date="2019" name="Int. J. Syst. Evol. Microbiol.">
        <title>The Global Catalogue of Microorganisms (GCM) 10K type strain sequencing project: providing services to taxonomists for standard genome sequencing and annotation.</title>
        <authorList>
            <consortium name="The Broad Institute Genomics Platform"/>
            <consortium name="The Broad Institute Genome Sequencing Center for Infectious Disease"/>
            <person name="Wu L."/>
            <person name="Ma J."/>
        </authorList>
    </citation>
    <scope>NUCLEOTIDE SEQUENCE [LARGE SCALE GENOMIC DNA]</scope>
    <source>
        <strain evidence="10">JCM 17551</strain>
    </source>
</reference>
<feature type="transmembrane region" description="Helical" evidence="7">
    <location>
        <begin position="284"/>
        <end position="304"/>
    </location>
</feature>
<feature type="transmembrane region" description="Helical" evidence="7">
    <location>
        <begin position="736"/>
        <end position="756"/>
    </location>
</feature>
<evidence type="ECO:0000259" key="8">
    <source>
        <dbReference type="PROSITE" id="PS50156"/>
    </source>
</evidence>
<dbReference type="PANTHER" id="PTHR33406">
    <property type="entry name" value="MEMBRANE PROTEIN MJ1562-RELATED"/>
    <property type="match status" value="1"/>
</dbReference>
<dbReference type="Proteomes" id="UP001501565">
    <property type="component" value="Unassembled WGS sequence"/>
</dbReference>
<comment type="similarity">
    <text evidence="2">Belongs to the resistance-nodulation-cell division (RND) (TC 2.A.6) family. MmpL subfamily.</text>
</comment>
<name>A0ABP7MWL6_9GAMM</name>
<dbReference type="SUPFAM" id="SSF82866">
    <property type="entry name" value="Multidrug efflux transporter AcrB transmembrane domain"/>
    <property type="match status" value="2"/>
</dbReference>
<keyword evidence="5 7" id="KW-1133">Transmembrane helix</keyword>
<feature type="transmembrane region" description="Helical" evidence="7">
    <location>
        <begin position="711"/>
        <end position="729"/>
    </location>
</feature>
<feature type="transmembrane region" description="Helical" evidence="7">
    <location>
        <begin position="386"/>
        <end position="412"/>
    </location>
</feature>
<dbReference type="PROSITE" id="PS50156">
    <property type="entry name" value="SSD"/>
    <property type="match status" value="1"/>
</dbReference>
<dbReference type="RefSeq" id="WP_344799439.1">
    <property type="nucleotide sequence ID" value="NZ_BAABBN010000007.1"/>
</dbReference>
<evidence type="ECO:0000256" key="3">
    <source>
        <dbReference type="ARBA" id="ARBA00022475"/>
    </source>
</evidence>
<evidence type="ECO:0000256" key="5">
    <source>
        <dbReference type="ARBA" id="ARBA00022989"/>
    </source>
</evidence>
<evidence type="ECO:0000313" key="9">
    <source>
        <dbReference type="EMBL" id="GAA3931643.1"/>
    </source>
</evidence>
<evidence type="ECO:0000256" key="7">
    <source>
        <dbReference type="SAM" id="Phobius"/>
    </source>
</evidence>
<dbReference type="InterPro" id="IPR050545">
    <property type="entry name" value="Mycobact_MmpL"/>
</dbReference>
<accession>A0ABP7MWL6</accession>
<keyword evidence="3" id="KW-1003">Cell membrane</keyword>
<comment type="caution">
    <text evidence="9">The sequence shown here is derived from an EMBL/GenBank/DDBJ whole genome shotgun (WGS) entry which is preliminary data.</text>
</comment>
<feature type="transmembrane region" description="Helical" evidence="7">
    <location>
        <begin position="361"/>
        <end position="380"/>
    </location>
</feature>
<dbReference type="InterPro" id="IPR000731">
    <property type="entry name" value="SSD"/>
</dbReference>
<gene>
    <name evidence="9" type="ORF">GCM10022277_30620</name>
</gene>
<feature type="transmembrane region" description="Helical" evidence="7">
    <location>
        <begin position="310"/>
        <end position="332"/>
    </location>
</feature>
<sequence>MFSLYRSVVLSSPKLWVCLIIVLSLSAVYWGQSFKIDASADSLTLENDEDLRYYRETVKEFGADDFLFVTFAPHDNNIISDQSLNDISLMSTKLEKLSAVSSVVSILNVPLLDSPRITLTELSQGMRTLMTPGVDKQLALKEFKTSPLYNQLLVSEDGKTTALQVSLKRDDEYFRLLDRRNQLREEIGTEPDNLVKQQALDKASLEFAEYNAERLKRESRMIEDVRSILAEHRGNADIFLGGVTMITSDMISFIEDDLLTFGIGVVLFLIAMLTVIFRKVRWVVIPLMSCLLTSLWLVGLLAFLDWRATVISSNFVSLVLIITMSMCVHLVVRFRELHLEMPNASQFQLVEATTRRMIQPCFYTSLTTIVAFMSLIFSDIQPVIGFGWMMATGVGLAFLLTFIIFPVLMLLLSVDEPVEEHDFTESFTLFFAGITQRHFKLIALCSVIMTVISVYGISRLEVENSFIGYFDSETEIYQGMSVIDQELGGTTPLDIIISPDEGFQGFLDSLKEPMFEDVEADDASETEGNSDDLAVAETLDAEDEFDEDFDDEFDEDFSEGFGDGFGEADDMNTPSYWLNTKQLARLKEVHEYLESYPEIGKVLSLSTVMDLATMLNDDKPLSDFELALVRTMVPEDVASILIKPYLSDDANKVRITMRIIDSDPDLKRDALLTKIKQDLHEKFGLEAEQYRLTNMMVLYNNMLQSLFTSQIETLGVVFLAIMIMFWILFRSLYLAVVAIVPNMLAAGLVLGIMGLTGLPLDMMTITIAAITVGIAVDDTIHYVHRFKEEYRLDHDYFAAVQRCHGSIGKAMYYTSVIIVVGFSILALSNFVPTIYFGLLTGLAMMAAIFAALTLLPSLLLMFKPLGNNTK</sequence>
<evidence type="ECO:0000313" key="10">
    <source>
        <dbReference type="Proteomes" id="UP001501565"/>
    </source>
</evidence>
<keyword evidence="6 7" id="KW-0472">Membrane</keyword>
<evidence type="ECO:0000256" key="4">
    <source>
        <dbReference type="ARBA" id="ARBA00022692"/>
    </source>
</evidence>
<evidence type="ECO:0000256" key="2">
    <source>
        <dbReference type="ARBA" id="ARBA00010157"/>
    </source>
</evidence>
<comment type="subcellular location">
    <subcellularLocation>
        <location evidence="1">Cell membrane</location>
        <topology evidence="1">Multi-pass membrane protein</topology>
    </subcellularLocation>
</comment>
<feature type="transmembrane region" description="Helical" evidence="7">
    <location>
        <begin position="810"/>
        <end position="828"/>
    </location>
</feature>
<organism evidence="9 10">
    <name type="scientific">Litoribacillus peritrichatus</name>
    <dbReference type="NCBI Taxonomy" id="718191"/>
    <lineage>
        <taxon>Bacteria</taxon>
        <taxon>Pseudomonadati</taxon>
        <taxon>Pseudomonadota</taxon>
        <taxon>Gammaproteobacteria</taxon>
        <taxon>Oceanospirillales</taxon>
        <taxon>Oceanospirillaceae</taxon>
        <taxon>Litoribacillus</taxon>
    </lineage>
</organism>
<keyword evidence="4 7" id="KW-0812">Transmembrane</keyword>
<feature type="transmembrane region" description="Helical" evidence="7">
    <location>
        <begin position="834"/>
        <end position="862"/>
    </location>
</feature>
<feature type="domain" description="SSD" evidence="8">
    <location>
        <begin position="734"/>
        <end position="861"/>
    </location>
</feature>
<dbReference type="InterPro" id="IPR004869">
    <property type="entry name" value="MMPL_dom"/>
</dbReference>
<evidence type="ECO:0000256" key="6">
    <source>
        <dbReference type="ARBA" id="ARBA00023136"/>
    </source>
</evidence>
<dbReference type="PANTHER" id="PTHR33406:SF6">
    <property type="entry name" value="MEMBRANE PROTEIN YDGH-RELATED"/>
    <property type="match status" value="1"/>
</dbReference>